<dbReference type="PANTHER" id="PTHR15407">
    <property type="entry name" value="FUKUTIN-RELATED"/>
    <property type="match status" value="1"/>
</dbReference>
<comment type="caution">
    <text evidence="6">The sequence shown here is derived from an EMBL/GenBank/DDBJ whole genome shotgun (WGS) entry which is preliminary data.</text>
</comment>
<feature type="domain" description="LicD/FKTN/FKRP nucleotidyltransferase" evidence="5">
    <location>
        <begin position="526"/>
        <end position="580"/>
    </location>
</feature>
<organism evidence="6 7">
    <name type="scientific">Metschnikowia bicuspidata var. bicuspidata NRRL YB-4993</name>
    <dbReference type="NCBI Taxonomy" id="869754"/>
    <lineage>
        <taxon>Eukaryota</taxon>
        <taxon>Fungi</taxon>
        <taxon>Dikarya</taxon>
        <taxon>Ascomycota</taxon>
        <taxon>Saccharomycotina</taxon>
        <taxon>Pichiomycetes</taxon>
        <taxon>Metschnikowiaceae</taxon>
        <taxon>Metschnikowia</taxon>
    </lineage>
</organism>
<evidence type="ECO:0000256" key="3">
    <source>
        <dbReference type="ARBA" id="ARBA00022989"/>
    </source>
</evidence>
<protein>
    <recommendedName>
        <fullName evidence="5">LicD/FKTN/FKRP nucleotidyltransferase domain-containing protein</fullName>
    </recommendedName>
</protein>
<evidence type="ECO:0000259" key="5">
    <source>
        <dbReference type="Pfam" id="PF04991"/>
    </source>
</evidence>
<comment type="subcellular location">
    <subcellularLocation>
        <location evidence="1">Membrane</location>
        <topology evidence="1">Single-pass membrane protein</topology>
    </subcellularLocation>
</comment>
<evidence type="ECO:0000256" key="4">
    <source>
        <dbReference type="ARBA" id="ARBA00023136"/>
    </source>
</evidence>
<reference evidence="6 7" key="1">
    <citation type="submission" date="2016-05" db="EMBL/GenBank/DDBJ databases">
        <title>Comparative genomics of biotechnologically important yeasts.</title>
        <authorList>
            <consortium name="DOE Joint Genome Institute"/>
            <person name="Riley R."/>
            <person name="Haridas S."/>
            <person name="Wolfe K.H."/>
            <person name="Lopes M.R."/>
            <person name="Hittinger C.T."/>
            <person name="Goker M."/>
            <person name="Salamov A."/>
            <person name="Wisecaver J."/>
            <person name="Long T.M."/>
            <person name="Aerts A.L."/>
            <person name="Barry K."/>
            <person name="Choi C."/>
            <person name="Clum A."/>
            <person name="Coughlan A.Y."/>
            <person name="Deshpande S."/>
            <person name="Douglass A.P."/>
            <person name="Hanson S.J."/>
            <person name="Klenk H.-P."/>
            <person name="LaButti K."/>
            <person name="Lapidus A."/>
            <person name="Lindquist E."/>
            <person name="Lipzen A."/>
            <person name="Meier-kolthoff J.P."/>
            <person name="Ohm R.A."/>
            <person name="Otillar R.P."/>
            <person name="Pangilinan J."/>
            <person name="Peng Y."/>
            <person name="Rokas A."/>
            <person name="Rosa C.A."/>
            <person name="Scheuner C."/>
            <person name="Sibirny A.A."/>
            <person name="Slot J.C."/>
            <person name="Stielow J.B."/>
            <person name="Sun H."/>
            <person name="Kurtzman C.P."/>
            <person name="Blackwell M."/>
            <person name="Grigoriev I.V."/>
            <person name="Jeffries T.W."/>
        </authorList>
    </citation>
    <scope>NUCLEOTIDE SEQUENCE [LARGE SCALE GENOMIC DNA]</scope>
    <source>
        <strain evidence="6 7">NRRL YB-4993</strain>
    </source>
</reference>
<keyword evidence="2" id="KW-0812">Transmembrane</keyword>
<dbReference type="EMBL" id="LXTC01000001">
    <property type="protein sequence ID" value="OBA24195.1"/>
    <property type="molecule type" value="Genomic_DNA"/>
</dbReference>
<gene>
    <name evidence="6" type="ORF">METBIDRAFT_34958</name>
</gene>
<dbReference type="GO" id="GO:0016020">
    <property type="term" value="C:membrane"/>
    <property type="evidence" value="ECO:0007669"/>
    <property type="project" value="UniProtKB-SubCell"/>
</dbReference>
<dbReference type="Proteomes" id="UP000092555">
    <property type="component" value="Unassembled WGS sequence"/>
</dbReference>
<evidence type="ECO:0000313" key="6">
    <source>
        <dbReference type="EMBL" id="OBA24195.1"/>
    </source>
</evidence>
<dbReference type="GO" id="GO:0009100">
    <property type="term" value="P:glycoprotein metabolic process"/>
    <property type="evidence" value="ECO:0007669"/>
    <property type="project" value="UniProtKB-ARBA"/>
</dbReference>
<dbReference type="InterPro" id="IPR007074">
    <property type="entry name" value="LicD/FKTN/FKRP_NTP_transf"/>
</dbReference>
<evidence type="ECO:0000313" key="7">
    <source>
        <dbReference type="Proteomes" id="UP000092555"/>
    </source>
</evidence>
<dbReference type="OrthoDB" id="444255at2759"/>
<dbReference type="GeneID" id="30029521"/>
<dbReference type="RefSeq" id="XP_018714676.1">
    <property type="nucleotide sequence ID" value="XM_018856545.1"/>
</dbReference>
<dbReference type="AlphaFoldDB" id="A0A1A0HJK6"/>
<sequence length="749" mass="87454">MVITIRRRYIQVSVVIALLFMLILTLLLKHSHAVNKSLNYIDSLSLSLFSTQNKDPTVHSLFNEKVTQILEHKQRADPEDKYWPIDTELTIEQTHLTVPHWFAQPVSARPVTMPFDPRFTLAVYYSYLSRHPEILEKGEMPFHWSDWVDMTPLNKHFFSLNKDKFSCSNFDMRQYHEAKWPDKEDERRKEVFDPETFCRKAGDVESNGLGFVIDKYCGRTTDELVILLGKAYLHTLAPNPSSVIFLTKEGSYSVPLARDPSRMLENKMVAEYMHANDMSMEINTLKEFRQLQAAVPPLVSDVFREYEVHLKHEDFVYEPSQVLKELEEKRSSGTIDSQELSYLESVEYSVEMKDNPSKYFREARIFDTKLGDHYDWRFFRGFKLGSQEQANTLHRLVRTWLSFTRKQGITTWMAHGSLLSWYWNGVAFPWDNDIDVQMPVMSLHKLSLKFNQSLIVEDGEDGFGRYFLDSGTFITTRNRNNGNNNIDARFIDVDSGLYIDITGLAVSSDPSPERYHDTLPKDYQKDDHPSAEVNNLLQVYNCRNKHFLSLTELSPLVKTFVEGEVAYVPKRYSDILTIEYTGMGMIQNFFLGHLFIPRLKLWIHQDLLRFFTRHKEEWKAFYLAPADSHEVLDIPKTSGKLTNNEIKILLGLKDEDFLDLLLADDLLITYILTRDMTSMHETEITRLLFGKTTQDIVENAPDFKPLMYEPSLYRANRDFITFEARVAKFQEFQDKMERENAENAEKAES</sequence>
<dbReference type="PANTHER" id="PTHR15407:SF28">
    <property type="entry name" value="RIBITOL-5-PHOSPHATE TRANSFERASE FKTN"/>
    <property type="match status" value="1"/>
</dbReference>
<accession>A0A1A0HJK6</accession>
<proteinExistence type="predicted"/>
<dbReference type="Pfam" id="PF04991">
    <property type="entry name" value="LicD"/>
    <property type="match status" value="2"/>
</dbReference>
<keyword evidence="4" id="KW-0472">Membrane</keyword>
<feature type="domain" description="LicD/FKTN/FKRP nucleotidyltransferase" evidence="5">
    <location>
        <begin position="404"/>
        <end position="515"/>
    </location>
</feature>
<evidence type="ECO:0000256" key="1">
    <source>
        <dbReference type="ARBA" id="ARBA00004167"/>
    </source>
</evidence>
<evidence type="ECO:0000256" key="2">
    <source>
        <dbReference type="ARBA" id="ARBA00022692"/>
    </source>
</evidence>
<dbReference type="InterPro" id="IPR009644">
    <property type="entry name" value="FKTN/MNN4/W02B3.4-1"/>
</dbReference>
<keyword evidence="3" id="KW-1133">Transmembrane helix</keyword>
<keyword evidence="7" id="KW-1185">Reference proteome</keyword>
<name>A0A1A0HJK6_9ASCO</name>
<dbReference type="STRING" id="869754.A0A1A0HJK6"/>